<accession>A0A0C2J8A9</accession>
<comment type="caution">
    <text evidence="1">The sequence shown here is derived from an EMBL/GenBank/DDBJ whole genome shotgun (WGS) entry which is preliminary data.</text>
</comment>
<name>A0A0C2J8A9_THEKT</name>
<sequence>MSKAFNYHRIIVLPIGCISEINCWHPTKFGNSTHVEVWLFQHGILKKKTSDHVFSISRIFVFRGLPISTFHDEVSIYPCTPGSNNISQFFSVNFLISMSHLCHTSFFQPNLYDKSLEK</sequence>
<proteinExistence type="predicted"/>
<evidence type="ECO:0000313" key="1">
    <source>
        <dbReference type="EMBL" id="KII74054.1"/>
    </source>
</evidence>
<dbReference type="AlphaFoldDB" id="A0A0C2J8A9"/>
<evidence type="ECO:0000313" key="2">
    <source>
        <dbReference type="Proteomes" id="UP000031668"/>
    </source>
</evidence>
<keyword evidence="2" id="KW-1185">Reference proteome</keyword>
<gene>
    <name evidence="1" type="ORF">RF11_00038</name>
</gene>
<organism evidence="1 2">
    <name type="scientific">Thelohanellus kitauei</name>
    <name type="common">Myxosporean</name>
    <dbReference type="NCBI Taxonomy" id="669202"/>
    <lineage>
        <taxon>Eukaryota</taxon>
        <taxon>Metazoa</taxon>
        <taxon>Cnidaria</taxon>
        <taxon>Myxozoa</taxon>
        <taxon>Myxosporea</taxon>
        <taxon>Bivalvulida</taxon>
        <taxon>Platysporina</taxon>
        <taxon>Myxobolidae</taxon>
        <taxon>Thelohanellus</taxon>
    </lineage>
</organism>
<reference evidence="1 2" key="1">
    <citation type="journal article" date="2014" name="Genome Biol. Evol.">
        <title>The genome of the myxosporean Thelohanellus kitauei shows adaptations to nutrient acquisition within its fish host.</title>
        <authorList>
            <person name="Yang Y."/>
            <person name="Xiong J."/>
            <person name="Zhou Z."/>
            <person name="Huo F."/>
            <person name="Miao W."/>
            <person name="Ran C."/>
            <person name="Liu Y."/>
            <person name="Zhang J."/>
            <person name="Feng J."/>
            <person name="Wang M."/>
            <person name="Wang M."/>
            <person name="Wang L."/>
            <person name="Yao B."/>
        </authorList>
    </citation>
    <scope>NUCLEOTIDE SEQUENCE [LARGE SCALE GENOMIC DNA]</scope>
    <source>
        <strain evidence="1">Wuqing</strain>
    </source>
</reference>
<dbReference type="EMBL" id="JWZT01000567">
    <property type="protein sequence ID" value="KII74054.1"/>
    <property type="molecule type" value="Genomic_DNA"/>
</dbReference>
<protein>
    <submittedName>
        <fullName evidence="1">Uncharacterized protein</fullName>
    </submittedName>
</protein>
<dbReference type="Proteomes" id="UP000031668">
    <property type="component" value="Unassembled WGS sequence"/>
</dbReference>